<dbReference type="PATRIC" id="fig|270351.10.peg.6993"/>
<evidence type="ECO:0000313" key="2">
    <source>
        <dbReference type="EMBL" id="BAQ49866.1"/>
    </source>
</evidence>
<dbReference type="OrthoDB" id="9795727at2"/>
<accession>A0A0C6FAV3</accession>
<name>A0A0C6FAV3_9HYPH</name>
<dbReference type="AlphaFoldDB" id="A0A0C6FAV3"/>
<evidence type="ECO:0000256" key="1">
    <source>
        <dbReference type="ARBA" id="ARBA00005254"/>
    </source>
</evidence>
<dbReference type="InterPro" id="IPR029045">
    <property type="entry name" value="ClpP/crotonase-like_dom_sf"/>
</dbReference>
<dbReference type="PANTHER" id="PTHR43459">
    <property type="entry name" value="ENOYL-COA HYDRATASE"/>
    <property type="match status" value="1"/>
</dbReference>
<proteinExistence type="inferred from homology"/>
<reference evidence="2 3" key="1">
    <citation type="journal article" date="2015" name="Genome Announc.">
        <title>Complete Genome Sequence of Methylobacterium aquaticum Strain 22A, Isolated from Racomitrium japonicum Moss.</title>
        <authorList>
            <person name="Tani A."/>
            <person name="Ogura Y."/>
            <person name="Hayashi T."/>
            <person name="Kimbara K."/>
        </authorList>
    </citation>
    <scope>NUCLEOTIDE SEQUENCE [LARGE SCALE GENOMIC DNA]</scope>
    <source>
        <strain evidence="2 3">MA-22A</strain>
        <plasmid evidence="3">Plasmid pMaq22A_2p DNA</plasmid>
    </source>
</reference>
<reference evidence="3" key="2">
    <citation type="submission" date="2015-01" db="EMBL/GenBank/DDBJ databases">
        <title>Complete genome sequence of Methylobacterium aquaticum strain 22A.</title>
        <authorList>
            <person name="Tani A."/>
            <person name="Ogura Y."/>
            <person name="Hayashi T."/>
        </authorList>
    </citation>
    <scope>NUCLEOTIDE SEQUENCE [LARGE SCALE GENOMIC DNA]</scope>
    <source>
        <strain evidence="3">MA-22A</strain>
        <plasmid evidence="3">Plasmid pMaq22A_2p DNA</plasmid>
    </source>
</reference>
<gene>
    <name evidence="2" type="primary">caiD</name>
    <name evidence="2" type="ORF">Maq22A_2p40325</name>
</gene>
<dbReference type="CDD" id="cd06558">
    <property type="entry name" value="crotonase-like"/>
    <property type="match status" value="1"/>
</dbReference>
<sequence length="261" mass="27535">MSGTNPSDEAVLLERRNGAVAILTLNEPAKRNALTPTIRMALAEAVDRIERDPAIRAVVITGSPQVFSAGGDLTAMQADGLAGGRDRFRLLHSIVRSIVKSSKPYIAAVEGWAAGAGFSFALLCDTIVAGEGARFVASFPKVGLVADAGLLHTLPARVGQGRARQILLQATPIGARAGLAIGLVDEVVPDGTALDRAVALAHTYDGLAPLSTAMAKEWLARGIDEVLDWERSAQAALFQTADHHEGKTAFLEKRRPAFQGR</sequence>
<dbReference type="GO" id="GO:0003824">
    <property type="term" value="F:catalytic activity"/>
    <property type="evidence" value="ECO:0007669"/>
    <property type="project" value="UniProtKB-ARBA"/>
</dbReference>
<geneLocation type="plasmid" evidence="3">
    <name>pMaq22A_2p DNA</name>
</geneLocation>
<dbReference type="Gene3D" id="3.90.226.10">
    <property type="entry name" value="2-enoyl-CoA Hydratase, Chain A, domain 1"/>
    <property type="match status" value="1"/>
</dbReference>
<dbReference type="EMBL" id="AP014706">
    <property type="protein sequence ID" value="BAQ49866.1"/>
    <property type="molecule type" value="Genomic_DNA"/>
</dbReference>
<dbReference type="Gene3D" id="1.10.12.10">
    <property type="entry name" value="Lyase 2-enoyl-coa Hydratase, Chain A, domain 2"/>
    <property type="match status" value="1"/>
</dbReference>
<dbReference type="RefSeq" id="WP_060850993.1">
    <property type="nucleotide sequence ID" value="NZ_AP014706.1"/>
</dbReference>
<dbReference type="InterPro" id="IPR001753">
    <property type="entry name" value="Enoyl-CoA_hydra/iso"/>
</dbReference>
<dbReference type="PANTHER" id="PTHR43459:SF1">
    <property type="entry name" value="EG:BACN32G11.4 PROTEIN"/>
    <property type="match status" value="1"/>
</dbReference>
<comment type="similarity">
    <text evidence="1">Belongs to the enoyl-CoA hydratase/isomerase family.</text>
</comment>
<dbReference type="SUPFAM" id="SSF52096">
    <property type="entry name" value="ClpP/crotonase"/>
    <property type="match status" value="1"/>
</dbReference>
<dbReference type="Proteomes" id="UP000061432">
    <property type="component" value="Plasmid pMaq22A_2p"/>
</dbReference>
<organism evidence="2 3">
    <name type="scientific">Methylobacterium aquaticum</name>
    <dbReference type="NCBI Taxonomy" id="270351"/>
    <lineage>
        <taxon>Bacteria</taxon>
        <taxon>Pseudomonadati</taxon>
        <taxon>Pseudomonadota</taxon>
        <taxon>Alphaproteobacteria</taxon>
        <taxon>Hyphomicrobiales</taxon>
        <taxon>Methylobacteriaceae</taxon>
        <taxon>Methylobacterium</taxon>
    </lineage>
</organism>
<dbReference type="Pfam" id="PF00378">
    <property type="entry name" value="ECH_1"/>
    <property type="match status" value="1"/>
</dbReference>
<keyword evidence="2" id="KW-0614">Plasmid</keyword>
<evidence type="ECO:0000313" key="3">
    <source>
        <dbReference type="Proteomes" id="UP000061432"/>
    </source>
</evidence>
<dbReference type="InterPro" id="IPR014748">
    <property type="entry name" value="Enoyl-CoA_hydra_C"/>
</dbReference>
<protein>
    <submittedName>
        <fullName evidence="2">Enoyl-CoA hydratase</fullName>
    </submittedName>
</protein>
<dbReference type="KEGG" id="maqu:Maq22A_2p40325"/>